<name>A0ABY4TY22_9SPHN</name>
<dbReference type="RefSeq" id="WP_250751634.1">
    <property type="nucleotide sequence ID" value="NZ_CP098401.1"/>
</dbReference>
<proteinExistence type="predicted"/>
<dbReference type="Pfam" id="PF08837">
    <property type="entry name" value="DUF1810"/>
    <property type="match status" value="1"/>
</dbReference>
<dbReference type="Gene3D" id="1.25.40.380">
    <property type="entry name" value="Protein of unknown function DUF1810"/>
    <property type="match status" value="1"/>
</dbReference>
<dbReference type="InterPro" id="IPR036287">
    <property type="entry name" value="Rv1873-like_sf"/>
</dbReference>
<dbReference type="InterPro" id="IPR014937">
    <property type="entry name" value="DUF1810"/>
</dbReference>
<dbReference type="PIRSF" id="PIRSF008546">
    <property type="entry name" value="UCP008546"/>
    <property type="match status" value="1"/>
</dbReference>
<reference evidence="1" key="1">
    <citation type="submission" date="2022-05" db="EMBL/GenBank/DDBJ databases">
        <title>Sphingomonas sp. strain RMG20 Genome sequencing and assembly.</title>
        <authorList>
            <person name="Kim I."/>
        </authorList>
    </citation>
    <scope>NUCLEOTIDE SEQUENCE</scope>
    <source>
        <strain evidence="1">RMG20</strain>
    </source>
</reference>
<organism evidence="1 2">
    <name type="scientific">Sphingomonas donggukensis</name>
    <dbReference type="NCBI Taxonomy" id="2949093"/>
    <lineage>
        <taxon>Bacteria</taxon>
        <taxon>Pseudomonadati</taxon>
        <taxon>Pseudomonadota</taxon>
        <taxon>Alphaproteobacteria</taxon>
        <taxon>Sphingomonadales</taxon>
        <taxon>Sphingomonadaceae</taxon>
        <taxon>Sphingomonas</taxon>
    </lineage>
</organism>
<evidence type="ECO:0000313" key="1">
    <source>
        <dbReference type="EMBL" id="URW75441.1"/>
    </source>
</evidence>
<gene>
    <name evidence="1" type="ORF">M9980_13030</name>
</gene>
<accession>A0ABY4TY22</accession>
<keyword evidence="2" id="KW-1185">Reference proteome</keyword>
<dbReference type="EMBL" id="CP098401">
    <property type="protein sequence ID" value="URW75441.1"/>
    <property type="molecule type" value="Genomic_DNA"/>
</dbReference>
<evidence type="ECO:0000313" key="2">
    <source>
        <dbReference type="Proteomes" id="UP001055580"/>
    </source>
</evidence>
<sequence>MTDPLDRFVAAQAHGVHAAALAELRAGHKRTHWMWFVFPQVAGLGRSATAIHYALADVDAARAYLAHPILGPRLHEAAGAILAHANQRTADQILGPIDAIKLRSSATLFDAAVGDPVFAAILDAFYAGARDPATLDRMHGA</sequence>
<dbReference type="Proteomes" id="UP001055580">
    <property type="component" value="Chromosome"/>
</dbReference>
<protein>
    <submittedName>
        <fullName evidence="1">DUF1810 domain-containing protein</fullName>
    </submittedName>
</protein>
<dbReference type="SUPFAM" id="SSF140736">
    <property type="entry name" value="Rv1873-like"/>
    <property type="match status" value="1"/>
</dbReference>